<evidence type="ECO:0000313" key="2">
    <source>
        <dbReference type="Proteomes" id="UP001611383"/>
    </source>
</evidence>
<organism evidence="1 2">
    <name type="scientific">Archangium minus</name>
    <dbReference type="NCBI Taxonomy" id="83450"/>
    <lineage>
        <taxon>Bacteria</taxon>
        <taxon>Pseudomonadati</taxon>
        <taxon>Myxococcota</taxon>
        <taxon>Myxococcia</taxon>
        <taxon>Myxococcales</taxon>
        <taxon>Cystobacterineae</taxon>
        <taxon>Archangiaceae</taxon>
        <taxon>Archangium</taxon>
    </lineage>
</organism>
<accession>A0ABY9XB39</accession>
<sequence>MLVVFVLVTGGAALAQRRQLHDFQGQEMTQEEREAARSRPKYNINSYGNDIQIKEEPIPWKALGLACIAFLVTAPFAWRIYKGTTKEIAEANVFGVSSARVAEGEEEQP</sequence>
<evidence type="ECO:0000313" key="1">
    <source>
        <dbReference type="EMBL" id="WNG52624.1"/>
    </source>
</evidence>
<dbReference type="EMBL" id="CP043494">
    <property type="protein sequence ID" value="WNG52624.1"/>
    <property type="molecule type" value="Genomic_DNA"/>
</dbReference>
<reference evidence="1 2" key="1">
    <citation type="submission" date="2019-08" db="EMBL/GenBank/DDBJ databases">
        <title>Archangium and Cystobacter genomes.</title>
        <authorList>
            <person name="Chen I.-C.K."/>
            <person name="Wielgoss S."/>
        </authorList>
    </citation>
    <scope>NUCLEOTIDE SEQUENCE [LARGE SCALE GENOMIC DNA]</scope>
    <source>
        <strain evidence="1 2">Cbm 6</strain>
    </source>
</reference>
<keyword evidence="2" id="KW-1185">Reference proteome</keyword>
<name>A0ABY9XB39_9BACT</name>
<dbReference type="Proteomes" id="UP001611383">
    <property type="component" value="Chromosome"/>
</dbReference>
<proteinExistence type="predicted"/>
<gene>
    <name evidence="1" type="ORF">F0U60_27685</name>
</gene>
<protein>
    <submittedName>
        <fullName evidence="1">Uncharacterized protein</fullName>
    </submittedName>
</protein>